<evidence type="ECO:0000313" key="5">
    <source>
        <dbReference type="EMBL" id="SVA71501.1"/>
    </source>
</evidence>
<dbReference type="GO" id="GO:0005739">
    <property type="term" value="C:mitochondrion"/>
    <property type="evidence" value="ECO:0007669"/>
    <property type="project" value="TreeGrafter"/>
</dbReference>
<dbReference type="EMBL" id="UINC01017293">
    <property type="protein sequence ID" value="SVA71501.1"/>
    <property type="molecule type" value="Genomic_DNA"/>
</dbReference>
<dbReference type="NCBIfam" id="TIGR01983">
    <property type="entry name" value="UbiG"/>
    <property type="match status" value="1"/>
</dbReference>
<keyword evidence="4" id="KW-0949">S-adenosyl-L-methionine</keyword>
<protein>
    <submittedName>
        <fullName evidence="5">Uncharacterized protein</fullName>
    </submittedName>
</protein>
<dbReference type="HAMAP" id="MF_00472">
    <property type="entry name" value="UbiG"/>
    <property type="match status" value="1"/>
</dbReference>
<keyword evidence="2" id="KW-0808">Transferase</keyword>
<evidence type="ECO:0000256" key="4">
    <source>
        <dbReference type="ARBA" id="ARBA00022691"/>
    </source>
</evidence>
<evidence type="ECO:0000256" key="2">
    <source>
        <dbReference type="ARBA" id="ARBA00022679"/>
    </source>
</evidence>
<dbReference type="GO" id="GO:0061542">
    <property type="term" value="F:3-demethylubiquinol 3-O-methyltransferase activity"/>
    <property type="evidence" value="ECO:0007669"/>
    <property type="project" value="InterPro"/>
</dbReference>
<dbReference type="GO" id="GO:0032259">
    <property type="term" value="P:methylation"/>
    <property type="evidence" value="ECO:0007669"/>
    <property type="project" value="UniProtKB-KW"/>
</dbReference>
<gene>
    <name evidence="5" type="ORF">METZ01_LOCUS124355</name>
</gene>
<dbReference type="CDD" id="cd02440">
    <property type="entry name" value="AdoMet_MTases"/>
    <property type="match status" value="1"/>
</dbReference>
<dbReference type="AlphaFoldDB" id="A0A381Y4B8"/>
<organism evidence="5">
    <name type="scientific">marine metagenome</name>
    <dbReference type="NCBI Taxonomy" id="408172"/>
    <lineage>
        <taxon>unclassified sequences</taxon>
        <taxon>metagenomes</taxon>
        <taxon>ecological metagenomes</taxon>
    </lineage>
</organism>
<dbReference type="InterPro" id="IPR029063">
    <property type="entry name" value="SAM-dependent_MTases_sf"/>
</dbReference>
<dbReference type="GO" id="GO:0010420">
    <property type="term" value="F:polyprenyldihydroxybenzoate methyltransferase activity"/>
    <property type="evidence" value="ECO:0007669"/>
    <property type="project" value="InterPro"/>
</dbReference>
<accession>A0A381Y4B8</accession>
<reference evidence="5" key="1">
    <citation type="submission" date="2018-05" db="EMBL/GenBank/DDBJ databases">
        <authorList>
            <person name="Lanie J.A."/>
            <person name="Ng W.-L."/>
            <person name="Kazmierczak K.M."/>
            <person name="Andrzejewski T.M."/>
            <person name="Davidsen T.M."/>
            <person name="Wayne K.J."/>
            <person name="Tettelin H."/>
            <person name="Glass J.I."/>
            <person name="Rusch D."/>
            <person name="Podicherti R."/>
            <person name="Tsui H.-C.T."/>
            <person name="Winkler M.E."/>
        </authorList>
    </citation>
    <scope>NUCLEOTIDE SEQUENCE</scope>
</reference>
<proteinExistence type="inferred from homology"/>
<sequence length="243" mass="27471">MTNSTINESELKKFTNLASEWWKYDGKFKTLHKFNPVRLEFIINQIKQNFGIENKEGNPLSGLKILDIGCGGGLVCEPLARLGAEVTGIDAVKKNVKSAQIHAEQNNLKINYILSAVEELSISNTYDIILNLEVIEHVNNQNLFISKSCEFVSQGGLMFVATINKTLFSIVFAKYLAEYVLGFLPRGTHDWKKFLPPEDIYAMLIKNDFEVIKSIGINYNVLSDKWIKSKNMEANYIVAAKKN</sequence>
<dbReference type="Gene3D" id="3.40.50.150">
    <property type="entry name" value="Vaccinia Virus protein VP39"/>
    <property type="match status" value="1"/>
</dbReference>
<evidence type="ECO:0000256" key="1">
    <source>
        <dbReference type="ARBA" id="ARBA00022603"/>
    </source>
</evidence>
<dbReference type="PANTHER" id="PTHR43464:SF19">
    <property type="entry name" value="UBIQUINONE BIOSYNTHESIS O-METHYLTRANSFERASE, MITOCHONDRIAL"/>
    <property type="match status" value="1"/>
</dbReference>
<name>A0A381Y4B8_9ZZZZ</name>
<dbReference type="Pfam" id="PF13489">
    <property type="entry name" value="Methyltransf_23"/>
    <property type="match status" value="1"/>
</dbReference>
<dbReference type="SUPFAM" id="SSF53335">
    <property type="entry name" value="S-adenosyl-L-methionine-dependent methyltransferases"/>
    <property type="match status" value="1"/>
</dbReference>
<keyword evidence="3" id="KW-0831">Ubiquinone biosynthesis</keyword>
<keyword evidence="1" id="KW-0489">Methyltransferase</keyword>
<dbReference type="InterPro" id="IPR010233">
    <property type="entry name" value="UbiG_MeTrfase"/>
</dbReference>
<evidence type="ECO:0000256" key="3">
    <source>
        <dbReference type="ARBA" id="ARBA00022688"/>
    </source>
</evidence>
<dbReference type="PANTHER" id="PTHR43464">
    <property type="entry name" value="METHYLTRANSFERASE"/>
    <property type="match status" value="1"/>
</dbReference>